<feature type="domain" description="HTH rpiR-type" evidence="4">
    <location>
        <begin position="4"/>
        <end position="80"/>
    </location>
</feature>
<dbReference type="eggNOG" id="COG1737">
    <property type="taxonomic scope" value="Bacteria"/>
</dbReference>
<dbReference type="PROSITE" id="PS51464">
    <property type="entry name" value="SIS"/>
    <property type="match status" value="1"/>
</dbReference>
<dbReference type="GO" id="GO:0097367">
    <property type="term" value="F:carbohydrate derivative binding"/>
    <property type="evidence" value="ECO:0007669"/>
    <property type="project" value="InterPro"/>
</dbReference>
<dbReference type="PROSITE" id="PS51071">
    <property type="entry name" value="HTH_RPIR"/>
    <property type="match status" value="1"/>
</dbReference>
<dbReference type="PANTHER" id="PTHR30514:SF1">
    <property type="entry name" value="HTH-TYPE TRANSCRIPTIONAL REGULATOR HEXR-RELATED"/>
    <property type="match status" value="1"/>
</dbReference>
<keyword evidence="2" id="KW-0238">DNA-binding</keyword>
<protein>
    <submittedName>
        <fullName evidence="6">RpiR family transcriptional regulator</fullName>
    </submittedName>
</protein>
<dbReference type="Pfam" id="PF01418">
    <property type="entry name" value="HTH_6"/>
    <property type="match status" value="1"/>
</dbReference>
<dbReference type="GO" id="GO:1901135">
    <property type="term" value="P:carbohydrate derivative metabolic process"/>
    <property type="evidence" value="ECO:0007669"/>
    <property type="project" value="InterPro"/>
</dbReference>
<dbReference type="Proteomes" id="UP000027822">
    <property type="component" value="Unassembled WGS sequence"/>
</dbReference>
<dbReference type="InterPro" id="IPR036388">
    <property type="entry name" value="WH-like_DNA-bd_sf"/>
</dbReference>
<evidence type="ECO:0000259" key="5">
    <source>
        <dbReference type="PROSITE" id="PS51464"/>
    </source>
</evidence>
<dbReference type="OrthoDB" id="370421at2"/>
<name>A0A073JXU3_9BACI</name>
<reference evidence="6 7" key="1">
    <citation type="submission" date="2014-06" db="EMBL/GenBank/DDBJ databases">
        <title>Draft genome sequence of Bacillus manliponensis JCM 15802 (MCCC 1A00708).</title>
        <authorList>
            <person name="Lai Q."/>
            <person name="Liu Y."/>
            <person name="Shao Z."/>
        </authorList>
    </citation>
    <scope>NUCLEOTIDE SEQUENCE [LARGE SCALE GENOMIC DNA]</scope>
    <source>
        <strain evidence="6 7">JCM 15802</strain>
    </source>
</reference>
<evidence type="ECO:0000313" key="6">
    <source>
        <dbReference type="EMBL" id="KEK19111.1"/>
    </source>
</evidence>
<keyword evidence="7" id="KW-1185">Reference proteome</keyword>
<comment type="caution">
    <text evidence="6">The sequence shown here is derived from an EMBL/GenBank/DDBJ whole genome shotgun (WGS) entry which is preliminary data.</text>
</comment>
<dbReference type="InterPro" id="IPR046348">
    <property type="entry name" value="SIS_dom_sf"/>
</dbReference>
<dbReference type="EMBL" id="JOTN01000009">
    <property type="protein sequence ID" value="KEK19111.1"/>
    <property type="molecule type" value="Genomic_DNA"/>
</dbReference>
<dbReference type="InterPro" id="IPR047640">
    <property type="entry name" value="RpiR-like"/>
</dbReference>
<evidence type="ECO:0000259" key="4">
    <source>
        <dbReference type="PROSITE" id="PS51071"/>
    </source>
</evidence>
<dbReference type="RefSeq" id="WP_034639390.1">
    <property type="nucleotide sequence ID" value="NZ_CBCSJC010000008.1"/>
</dbReference>
<evidence type="ECO:0000256" key="1">
    <source>
        <dbReference type="ARBA" id="ARBA00023015"/>
    </source>
</evidence>
<dbReference type="InterPro" id="IPR001347">
    <property type="entry name" value="SIS_dom"/>
</dbReference>
<dbReference type="SUPFAM" id="SSF46689">
    <property type="entry name" value="Homeodomain-like"/>
    <property type="match status" value="1"/>
</dbReference>
<dbReference type="Gene3D" id="1.10.10.10">
    <property type="entry name" value="Winged helix-like DNA-binding domain superfamily/Winged helix DNA-binding domain"/>
    <property type="match status" value="1"/>
</dbReference>
<feature type="domain" description="SIS" evidence="5">
    <location>
        <begin position="126"/>
        <end position="267"/>
    </location>
</feature>
<evidence type="ECO:0000256" key="2">
    <source>
        <dbReference type="ARBA" id="ARBA00023125"/>
    </source>
</evidence>
<dbReference type="GO" id="GO:0003677">
    <property type="term" value="F:DNA binding"/>
    <property type="evidence" value="ECO:0007669"/>
    <property type="project" value="UniProtKB-KW"/>
</dbReference>
<sequence>MKRLTILSKIQNNIEEFSQTEKKVALYILENAEMVPNLTTKEVSKNAGVSEASVVRFCKTIGIGSFKAFKLALVRDLTIADYNINDFSVTNAADTPFDLFNKVTYVNKAAIEASVTTIDKKELERAVSFILKAKKILFYGVGGSAAPAMDGAYKFTRLGYTAMMLSDFHMMLPLVANLEEGDVFIAISTSGRTKDILEIVRYAKKKGITVIAITKLDQSSPLYKESDITLCMPDVEQDHRIASIASRMTQLNIIDALYVITFNKIGHQVLENFTETREEASRLRKLK</sequence>
<dbReference type="InterPro" id="IPR009057">
    <property type="entry name" value="Homeodomain-like_sf"/>
</dbReference>
<keyword evidence="3" id="KW-0804">Transcription</keyword>
<accession>A0A073JXU3</accession>
<dbReference type="SUPFAM" id="SSF53697">
    <property type="entry name" value="SIS domain"/>
    <property type="match status" value="1"/>
</dbReference>
<dbReference type="GO" id="GO:0003700">
    <property type="term" value="F:DNA-binding transcription factor activity"/>
    <property type="evidence" value="ECO:0007669"/>
    <property type="project" value="InterPro"/>
</dbReference>
<evidence type="ECO:0000256" key="3">
    <source>
        <dbReference type="ARBA" id="ARBA00023163"/>
    </source>
</evidence>
<dbReference type="AlphaFoldDB" id="A0A073JXU3"/>
<dbReference type="InterPro" id="IPR035472">
    <property type="entry name" value="RpiR-like_SIS"/>
</dbReference>
<dbReference type="PANTHER" id="PTHR30514">
    <property type="entry name" value="GLUCOKINASE"/>
    <property type="match status" value="1"/>
</dbReference>
<gene>
    <name evidence="6" type="ORF">BAMA_24170</name>
</gene>
<organism evidence="6 7">
    <name type="scientific">Bacillus manliponensis</name>
    <dbReference type="NCBI Taxonomy" id="574376"/>
    <lineage>
        <taxon>Bacteria</taxon>
        <taxon>Bacillati</taxon>
        <taxon>Bacillota</taxon>
        <taxon>Bacilli</taxon>
        <taxon>Bacillales</taxon>
        <taxon>Bacillaceae</taxon>
        <taxon>Bacillus</taxon>
        <taxon>Bacillus cereus group</taxon>
    </lineage>
</organism>
<keyword evidence="1" id="KW-0805">Transcription regulation</keyword>
<proteinExistence type="predicted"/>
<dbReference type="Pfam" id="PF01380">
    <property type="entry name" value="SIS"/>
    <property type="match status" value="1"/>
</dbReference>
<dbReference type="Gene3D" id="3.40.50.10490">
    <property type="entry name" value="Glucose-6-phosphate isomerase like protein, domain 1"/>
    <property type="match status" value="1"/>
</dbReference>
<dbReference type="CDD" id="cd05013">
    <property type="entry name" value="SIS_RpiR"/>
    <property type="match status" value="1"/>
</dbReference>
<evidence type="ECO:0000313" key="7">
    <source>
        <dbReference type="Proteomes" id="UP000027822"/>
    </source>
</evidence>
<dbReference type="STRING" id="574376.BAMA_24170"/>
<dbReference type="InterPro" id="IPR000281">
    <property type="entry name" value="HTH_RpiR"/>
</dbReference>